<dbReference type="InterPro" id="IPR016040">
    <property type="entry name" value="NAD(P)-bd_dom"/>
</dbReference>
<keyword evidence="2" id="KW-1185">Reference proteome</keyword>
<reference evidence="1 2" key="1">
    <citation type="journal article" date="2019" name="Int. J. Syst. Evol. Microbiol.">
        <title>Capsulimonas corticalis gen. nov., sp. nov., an aerobic capsulated bacterium, of a novel bacterial order, Capsulimonadales ord. nov., of the class Armatimonadia of the phylum Armatimonadetes.</title>
        <authorList>
            <person name="Li J."/>
            <person name="Kudo C."/>
            <person name="Tonouchi A."/>
        </authorList>
    </citation>
    <scope>NUCLEOTIDE SEQUENCE [LARGE SCALE GENOMIC DNA]</scope>
    <source>
        <strain evidence="1 2">AX-7</strain>
    </source>
</reference>
<dbReference type="Gene3D" id="3.40.50.720">
    <property type="entry name" value="NAD(P)-binding Rossmann-like Domain"/>
    <property type="match status" value="1"/>
</dbReference>
<protein>
    <submittedName>
        <fullName evidence="1">Nucleotide-diphosphate-sugar epimerase</fullName>
    </submittedName>
</protein>
<sequence length="290" mass="31444">MNTLAQDKRILVTGASGNIGSEVTAQLARANIPARALTHRTAPRDLPDHVEFALGDLTDAATLDECLDGIDTVFLVWRLLPLETAPAMLNAFARRARRIVLLSSSAVRDDAMAQMAPIGRLHAEMERLVEQSGMEWTILRPGSFAINTLWWAPQIRAGDVVRWPYANASSSPIHERDIASVAVRALTEEGHAGAKYHLTGPESLTQQQQVRAIGEALGRPLRFEEISPEAARPQMLANMPPPIVDVLLGVWAGQVNAAPPVTDTVAQITGAPAHPYRTWAADHAADFQKG</sequence>
<evidence type="ECO:0000313" key="1">
    <source>
        <dbReference type="EMBL" id="BDI30700.1"/>
    </source>
</evidence>
<dbReference type="RefSeq" id="WP_119320703.1">
    <property type="nucleotide sequence ID" value="NZ_AP025739.1"/>
</dbReference>
<dbReference type="KEGG" id="ccot:CCAX7_27510"/>
<proteinExistence type="predicted"/>
<dbReference type="PANTHER" id="PTHR43162">
    <property type="match status" value="1"/>
</dbReference>
<dbReference type="SUPFAM" id="SSF51735">
    <property type="entry name" value="NAD(P)-binding Rossmann-fold domains"/>
    <property type="match status" value="1"/>
</dbReference>
<dbReference type="Proteomes" id="UP000287394">
    <property type="component" value="Chromosome"/>
</dbReference>
<accession>A0A402CTK5</accession>
<evidence type="ECO:0000313" key="2">
    <source>
        <dbReference type="Proteomes" id="UP000287394"/>
    </source>
</evidence>
<dbReference type="InterPro" id="IPR051604">
    <property type="entry name" value="Ergot_Alk_Oxidoreductase"/>
</dbReference>
<dbReference type="OrthoDB" id="4457504at2"/>
<dbReference type="InterPro" id="IPR036291">
    <property type="entry name" value="NAD(P)-bd_dom_sf"/>
</dbReference>
<organism evidence="1 2">
    <name type="scientific">Capsulimonas corticalis</name>
    <dbReference type="NCBI Taxonomy" id="2219043"/>
    <lineage>
        <taxon>Bacteria</taxon>
        <taxon>Bacillati</taxon>
        <taxon>Armatimonadota</taxon>
        <taxon>Armatimonadia</taxon>
        <taxon>Capsulimonadales</taxon>
        <taxon>Capsulimonadaceae</taxon>
        <taxon>Capsulimonas</taxon>
    </lineage>
</organism>
<name>A0A402CTK5_9BACT</name>
<dbReference type="EMBL" id="AP025739">
    <property type="protein sequence ID" value="BDI30700.1"/>
    <property type="molecule type" value="Genomic_DNA"/>
</dbReference>
<gene>
    <name evidence="1" type="ORF">CCAX7_27510</name>
</gene>
<dbReference type="Pfam" id="PF13460">
    <property type="entry name" value="NAD_binding_10"/>
    <property type="match status" value="1"/>
</dbReference>
<dbReference type="PANTHER" id="PTHR43162:SF1">
    <property type="entry name" value="PRESTALK A DIFFERENTIATION PROTEIN A"/>
    <property type="match status" value="1"/>
</dbReference>
<dbReference type="AlphaFoldDB" id="A0A402CTK5"/>